<feature type="transmembrane region" description="Helical" evidence="6">
    <location>
        <begin position="364"/>
        <end position="381"/>
    </location>
</feature>
<evidence type="ECO:0000256" key="6">
    <source>
        <dbReference type="SAM" id="Phobius"/>
    </source>
</evidence>
<gene>
    <name evidence="8" type="ORF">Asi02nite_38300</name>
</gene>
<sequence>MSSGVTEPGSNKYTALAAMVFAVAMTFIDQTIVSIAVPDISGELGISASAIQWVINGYLLSLSAFFAFGGRLADILGHRRMVLIGVTIFAVSSALCGATPSGDAAEAWLIIFRLIQGFGAALLFPAALAIVVAAFPLRQRGRALAIFFGISGGLTAIGPILGGWLTQYTWRAIFWVNVPVAIIAIVLTLLAKVNPAHRREKLDWRGAALIVAGMALSVLGLQQASSWGWDSWRTWLCITAGFAILVVFVLFELRVRTPLIKVRIFRDRAFTIDNAVLFFGLMAFVPLFFFASVYSQISLGQSASGAGLYLLIFFGGFVVAAQIGGRMLDTGGARRPVILGCVLGTIGFAFWARSLTTLDEGSQWYWIVLSGAGIGFFLGPASTDAVNRAIDASYGEVTGITQTLRNYGSSLSLAILGTVLLQVGRDKITTSLTGLGVPAGDATNAANSLMTSTGAGASADALPPSIREAAFEAIQRDYAEASRVVFYGMAIAVFVALCFALFHPGGKVTAENTTSPATPARSDDDGPLNPPVAPA</sequence>
<evidence type="ECO:0000256" key="4">
    <source>
        <dbReference type="ARBA" id="ARBA00023136"/>
    </source>
</evidence>
<feature type="transmembrane region" description="Helical" evidence="6">
    <location>
        <begin position="81"/>
        <end position="101"/>
    </location>
</feature>
<feature type="transmembrane region" description="Helical" evidence="6">
    <location>
        <begin position="232"/>
        <end position="253"/>
    </location>
</feature>
<feature type="transmembrane region" description="Helical" evidence="6">
    <location>
        <begin position="336"/>
        <end position="352"/>
    </location>
</feature>
<evidence type="ECO:0000313" key="9">
    <source>
        <dbReference type="Proteomes" id="UP000604117"/>
    </source>
</evidence>
<evidence type="ECO:0000313" key="8">
    <source>
        <dbReference type="EMBL" id="GIF74312.1"/>
    </source>
</evidence>
<organism evidence="8 9">
    <name type="scientific">Asanoa siamensis</name>
    <dbReference type="NCBI Taxonomy" id="926357"/>
    <lineage>
        <taxon>Bacteria</taxon>
        <taxon>Bacillati</taxon>
        <taxon>Actinomycetota</taxon>
        <taxon>Actinomycetes</taxon>
        <taxon>Micromonosporales</taxon>
        <taxon>Micromonosporaceae</taxon>
        <taxon>Asanoa</taxon>
    </lineage>
</organism>
<dbReference type="Proteomes" id="UP000604117">
    <property type="component" value="Unassembled WGS sequence"/>
</dbReference>
<feature type="transmembrane region" description="Helical" evidence="6">
    <location>
        <begin position="202"/>
        <end position="220"/>
    </location>
</feature>
<keyword evidence="2 6" id="KW-0812">Transmembrane</keyword>
<comment type="caution">
    <text evidence="8">The sequence shown here is derived from an EMBL/GenBank/DDBJ whole genome shotgun (WGS) entry which is preliminary data.</text>
</comment>
<feature type="transmembrane region" description="Helical" evidence="6">
    <location>
        <begin position="484"/>
        <end position="502"/>
    </location>
</feature>
<evidence type="ECO:0000256" key="2">
    <source>
        <dbReference type="ARBA" id="ARBA00022692"/>
    </source>
</evidence>
<feature type="transmembrane region" description="Helical" evidence="6">
    <location>
        <begin position="274"/>
        <end position="294"/>
    </location>
</feature>
<feature type="region of interest" description="Disordered" evidence="5">
    <location>
        <begin position="510"/>
        <end position="535"/>
    </location>
</feature>
<dbReference type="Gene3D" id="1.20.1720.10">
    <property type="entry name" value="Multidrug resistance protein D"/>
    <property type="match status" value="1"/>
</dbReference>
<proteinExistence type="predicted"/>
<dbReference type="Gene3D" id="1.20.1250.20">
    <property type="entry name" value="MFS general substrate transporter like domains"/>
    <property type="match status" value="1"/>
</dbReference>
<dbReference type="InterPro" id="IPR036259">
    <property type="entry name" value="MFS_trans_sf"/>
</dbReference>
<dbReference type="SUPFAM" id="SSF103473">
    <property type="entry name" value="MFS general substrate transporter"/>
    <property type="match status" value="1"/>
</dbReference>
<keyword evidence="9" id="KW-1185">Reference proteome</keyword>
<feature type="transmembrane region" description="Helical" evidence="6">
    <location>
        <begin position="50"/>
        <end position="69"/>
    </location>
</feature>
<feature type="transmembrane region" description="Helical" evidence="6">
    <location>
        <begin position="144"/>
        <end position="166"/>
    </location>
</feature>
<dbReference type="PROSITE" id="PS50850">
    <property type="entry name" value="MFS"/>
    <property type="match status" value="1"/>
</dbReference>
<feature type="domain" description="Major facilitator superfamily (MFS) profile" evidence="7">
    <location>
        <begin position="15"/>
        <end position="507"/>
    </location>
</feature>
<feature type="transmembrane region" description="Helical" evidence="6">
    <location>
        <begin position="12"/>
        <end position="38"/>
    </location>
</feature>
<feature type="transmembrane region" description="Helical" evidence="6">
    <location>
        <begin position="107"/>
        <end position="137"/>
    </location>
</feature>
<feature type="transmembrane region" description="Helical" evidence="6">
    <location>
        <begin position="172"/>
        <end position="190"/>
    </location>
</feature>
<dbReference type="InterPro" id="IPR020846">
    <property type="entry name" value="MFS_dom"/>
</dbReference>
<keyword evidence="3 6" id="KW-1133">Transmembrane helix</keyword>
<name>A0ABQ4CSP7_9ACTN</name>
<reference evidence="8 9" key="1">
    <citation type="submission" date="2021-01" db="EMBL/GenBank/DDBJ databases">
        <title>Whole genome shotgun sequence of Asanoa siamensis NBRC 107932.</title>
        <authorList>
            <person name="Komaki H."/>
            <person name="Tamura T."/>
        </authorList>
    </citation>
    <scope>NUCLEOTIDE SEQUENCE [LARGE SCALE GENOMIC DNA]</scope>
    <source>
        <strain evidence="8 9">NBRC 107932</strain>
    </source>
</reference>
<evidence type="ECO:0000256" key="5">
    <source>
        <dbReference type="SAM" id="MobiDB-lite"/>
    </source>
</evidence>
<dbReference type="PANTHER" id="PTHR42718:SF49">
    <property type="entry name" value="EXPORT PROTEIN"/>
    <property type="match status" value="1"/>
</dbReference>
<evidence type="ECO:0000259" key="7">
    <source>
        <dbReference type="PROSITE" id="PS50850"/>
    </source>
</evidence>
<feature type="transmembrane region" description="Helical" evidence="6">
    <location>
        <begin position="306"/>
        <end position="324"/>
    </location>
</feature>
<dbReference type="EMBL" id="BONE01000029">
    <property type="protein sequence ID" value="GIF74312.1"/>
    <property type="molecule type" value="Genomic_DNA"/>
</dbReference>
<dbReference type="RefSeq" id="WP_203714763.1">
    <property type="nucleotide sequence ID" value="NZ_BONE01000029.1"/>
</dbReference>
<dbReference type="PANTHER" id="PTHR42718">
    <property type="entry name" value="MAJOR FACILITATOR SUPERFAMILY MULTIDRUG TRANSPORTER MFSC"/>
    <property type="match status" value="1"/>
</dbReference>
<protein>
    <submittedName>
        <fullName evidence="8">MFS transporter</fullName>
    </submittedName>
</protein>
<dbReference type="InterPro" id="IPR011701">
    <property type="entry name" value="MFS"/>
</dbReference>
<accession>A0ABQ4CSP7</accession>
<keyword evidence="4 6" id="KW-0472">Membrane</keyword>
<dbReference type="Pfam" id="PF07690">
    <property type="entry name" value="MFS_1"/>
    <property type="match status" value="1"/>
</dbReference>
<dbReference type="CDD" id="cd17321">
    <property type="entry name" value="MFS_MMR_MDR_like"/>
    <property type="match status" value="1"/>
</dbReference>
<comment type="subcellular location">
    <subcellularLocation>
        <location evidence="1">Cell membrane</location>
        <topology evidence="1">Multi-pass membrane protein</topology>
    </subcellularLocation>
</comment>
<evidence type="ECO:0000256" key="1">
    <source>
        <dbReference type="ARBA" id="ARBA00004651"/>
    </source>
</evidence>
<evidence type="ECO:0000256" key="3">
    <source>
        <dbReference type="ARBA" id="ARBA00022989"/>
    </source>
</evidence>